<dbReference type="AlphaFoldDB" id="A0AAU7QDH8"/>
<organism evidence="1">
    <name type="scientific">Acerihabitans sp. KWT182</name>
    <dbReference type="NCBI Taxonomy" id="3157919"/>
    <lineage>
        <taxon>Bacteria</taxon>
        <taxon>Pseudomonadati</taxon>
        <taxon>Pseudomonadota</taxon>
        <taxon>Gammaproteobacteria</taxon>
        <taxon>Enterobacterales</taxon>
        <taxon>Pectobacteriaceae</taxon>
        <taxon>Acerihabitans</taxon>
    </lineage>
</organism>
<proteinExistence type="predicted"/>
<accession>A0AAU7QDH8</accession>
<dbReference type="EMBL" id="CP157947">
    <property type="protein sequence ID" value="XBS71145.1"/>
    <property type="molecule type" value="Genomic_DNA"/>
</dbReference>
<reference evidence="1" key="1">
    <citation type="submission" date="2024-06" db="EMBL/GenBank/DDBJ databases">
        <authorList>
            <person name="Coelho C."/>
            <person name="Bento M."/>
            <person name="Garcia E."/>
            <person name="Camelo A."/>
            <person name="Brandao I."/>
            <person name="Espirito Santo C."/>
            <person name="Trovao J."/>
            <person name="Verissimo A."/>
            <person name="Costa J."/>
            <person name="Tiago I."/>
        </authorList>
    </citation>
    <scope>NUCLEOTIDE SEQUENCE</scope>
    <source>
        <strain evidence="1">KWT182</strain>
    </source>
</reference>
<protein>
    <submittedName>
        <fullName evidence="1">Uncharacterized protein</fullName>
    </submittedName>
</protein>
<gene>
    <name evidence="1" type="ORF">ABK905_09335</name>
</gene>
<name>A0AAU7QDH8_9GAMM</name>
<evidence type="ECO:0000313" key="1">
    <source>
        <dbReference type="EMBL" id="XBS71145.1"/>
    </source>
</evidence>
<sequence>MTEERFPVQQTKMKDIPKDWAREAYKEYSAQFGTQQSLERLGERAGFSWCELVMLLYQRIKRIEAKGQK</sequence>